<evidence type="ECO:0000256" key="6">
    <source>
        <dbReference type="ARBA" id="ARBA00022679"/>
    </source>
</evidence>
<dbReference type="InterPro" id="IPR022419">
    <property type="entry name" value="Porphobilin_deaminase_cofac_BS"/>
</dbReference>
<evidence type="ECO:0000256" key="7">
    <source>
        <dbReference type="ARBA" id="ARBA00023244"/>
    </source>
</evidence>
<evidence type="ECO:0000256" key="5">
    <source>
        <dbReference type="ARBA" id="ARBA00011245"/>
    </source>
</evidence>
<evidence type="ECO:0000259" key="11">
    <source>
        <dbReference type="Pfam" id="PF03900"/>
    </source>
</evidence>
<dbReference type="AlphaFoldDB" id="A0A3G8WMQ9"/>
<dbReference type="Pfam" id="PF03900">
    <property type="entry name" value="Porphobil_deamC"/>
    <property type="match status" value="1"/>
</dbReference>
<dbReference type="EMBL" id="CP034171">
    <property type="protein sequence ID" value="AZI19464.1"/>
    <property type="molecule type" value="Genomic_DNA"/>
</dbReference>
<dbReference type="GO" id="GO:0006783">
    <property type="term" value="P:heme biosynthetic process"/>
    <property type="evidence" value="ECO:0007669"/>
    <property type="project" value="TreeGrafter"/>
</dbReference>
<sequence length="313" mass="35153">MKNIRIGTRNSPLAMWQAESVAAKLRQLGCETEIVPIISSGDKHLDLPLYAMGITGVFTRDLDIALLQREIDIAVHSLKDVPTQLPENVELIAYLERDFPQDILVRSSAAKNKDLKDLKIATSSLRRRAFWAKEFPHTEFTDIRGNVQTRLRKLDEGVADATMFSRAGIERLGLPVDYEELPMMISAPSQGVVAVAGLSENVEINKIVKKISDTKTQICVEIERDFLAVLEGGCTAPIGAFAEFNENQIRFVGRLCSLDGKNCIETDEIFDYDENKSFGEEMANKILDNGGRELMDEIKKVCSEYSVYKKKYR</sequence>
<feature type="domain" description="Porphobilinogen deaminase C-terminal" evidence="11">
    <location>
        <begin position="218"/>
        <end position="287"/>
    </location>
</feature>
<dbReference type="InterPro" id="IPR036803">
    <property type="entry name" value="Porphobilinogen_deaminase_C_sf"/>
</dbReference>
<dbReference type="SUPFAM" id="SSF53850">
    <property type="entry name" value="Periplasmic binding protein-like II"/>
    <property type="match status" value="1"/>
</dbReference>
<proteinExistence type="inferred from homology"/>
<evidence type="ECO:0000313" key="12">
    <source>
        <dbReference type="EMBL" id="AZI19464.1"/>
    </source>
</evidence>
<dbReference type="PIRSF" id="PIRSF001438">
    <property type="entry name" value="4pyrrol_synth_OHMeBilane_synth"/>
    <property type="match status" value="1"/>
</dbReference>
<gene>
    <name evidence="12" type="ORF">EIH08_00880</name>
</gene>
<feature type="domain" description="Porphobilinogen deaminase N-terminal" evidence="10">
    <location>
        <begin position="4"/>
        <end position="204"/>
    </location>
</feature>
<evidence type="ECO:0000259" key="10">
    <source>
        <dbReference type="Pfam" id="PF01379"/>
    </source>
</evidence>
<dbReference type="Proteomes" id="UP000282297">
    <property type="component" value="Chromosome"/>
</dbReference>
<keyword evidence="6 12" id="KW-0808">Transferase</keyword>
<dbReference type="PANTHER" id="PTHR11557:SF0">
    <property type="entry name" value="PORPHOBILINOGEN DEAMINASE"/>
    <property type="match status" value="1"/>
</dbReference>
<evidence type="ECO:0000256" key="1">
    <source>
        <dbReference type="ARBA" id="ARBA00001916"/>
    </source>
</evidence>
<dbReference type="InterPro" id="IPR022418">
    <property type="entry name" value="Porphobilinogen_deaminase_C"/>
</dbReference>
<comment type="catalytic activity">
    <reaction evidence="8">
        <text>4 porphobilinogen + H2O = hydroxymethylbilane + 4 NH4(+)</text>
        <dbReference type="Rhea" id="RHEA:13185"/>
        <dbReference type="ChEBI" id="CHEBI:15377"/>
        <dbReference type="ChEBI" id="CHEBI:28938"/>
        <dbReference type="ChEBI" id="CHEBI:57845"/>
        <dbReference type="ChEBI" id="CHEBI:58126"/>
        <dbReference type="EC" id="2.5.1.61"/>
    </reaction>
</comment>
<dbReference type="Pfam" id="PF01379">
    <property type="entry name" value="Porphobil_deam"/>
    <property type="match status" value="1"/>
</dbReference>
<evidence type="ECO:0000256" key="8">
    <source>
        <dbReference type="ARBA" id="ARBA00048169"/>
    </source>
</evidence>
<dbReference type="InterPro" id="IPR022417">
    <property type="entry name" value="Porphobilin_deaminase_N"/>
</dbReference>
<evidence type="ECO:0000256" key="2">
    <source>
        <dbReference type="ARBA" id="ARBA00002869"/>
    </source>
</evidence>
<dbReference type="InterPro" id="IPR000860">
    <property type="entry name" value="HemC"/>
</dbReference>
<dbReference type="EC" id="2.5.1.61" evidence="9"/>
<dbReference type="Gene3D" id="3.30.160.40">
    <property type="entry name" value="Porphobilinogen deaminase, C-terminal domain"/>
    <property type="match status" value="1"/>
</dbReference>
<evidence type="ECO:0000256" key="9">
    <source>
        <dbReference type="NCBIfam" id="TIGR00212"/>
    </source>
</evidence>
<dbReference type="PROSITE" id="PS00533">
    <property type="entry name" value="PORPHOBILINOGEN_DEAM"/>
    <property type="match status" value="1"/>
</dbReference>
<dbReference type="Gene3D" id="3.40.190.10">
    <property type="entry name" value="Periplasmic binding protein-like II"/>
    <property type="match status" value="2"/>
</dbReference>
<comment type="subunit">
    <text evidence="5">Monomer.</text>
</comment>
<dbReference type="RefSeq" id="WP_124783744.1">
    <property type="nucleotide sequence ID" value="NZ_CP034171.1"/>
</dbReference>
<comment type="pathway">
    <text evidence="3">Porphyrin-containing compound metabolism; protoporphyrin-IX biosynthesis; coproporphyrinogen-III from 5-aminolevulinate: step 2/4.</text>
</comment>
<comment type="cofactor">
    <cofactor evidence="1">
        <name>dipyrromethane</name>
        <dbReference type="ChEBI" id="CHEBI:60342"/>
    </cofactor>
</comment>
<comment type="function">
    <text evidence="2">Tetrapolymerization of the monopyrrole PBG into the hydroxymethylbilane pre-uroporphyrinogen in several discrete steps.</text>
</comment>
<dbReference type="PANTHER" id="PTHR11557">
    <property type="entry name" value="PORPHOBILINOGEN DEAMINASE"/>
    <property type="match status" value="1"/>
</dbReference>
<evidence type="ECO:0000313" key="13">
    <source>
        <dbReference type="Proteomes" id="UP000282297"/>
    </source>
</evidence>
<evidence type="ECO:0000256" key="3">
    <source>
        <dbReference type="ARBA" id="ARBA00004735"/>
    </source>
</evidence>
<keyword evidence="7" id="KW-0627">Porphyrin biosynthesis</keyword>
<protein>
    <recommendedName>
        <fullName evidence="9">Hydroxymethylbilane synthase</fullName>
        <ecNumber evidence="9">2.5.1.61</ecNumber>
    </recommendedName>
</protein>
<dbReference type="GO" id="GO:0004418">
    <property type="term" value="F:hydroxymethylbilane synthase activity"/>
    <property type="evidence" value="ECO:0007669"/>
    <property type="project" value="UniProtKB-UniRule"/>
</dbReference>
<evidence type="ECO:0000256" key="4">
    <source>
        <dbReference type="ARBA" id="ARBA00005638"/>
    </source>
</evidence>
<dbReference type="NCBIfam" id="TIGR00212">
    <property type="entry name" value="hemC"/>
    <property type="match status" value="1"/>
</dbReference>
<reference evidence="13" key="1">
    <citation type="submission" date="2018-11" db="EMBL/GenBank/DDBJ databases">
        <title>Proposal to divide the Flavobacteriaceae and reorganize its genera based on Amino Acid Identity values calculated from whole genome sequences.</title>
        <authorList>
            <person name="Nicholson A.C."/>
            <person name="Gulvik C.A."/>
            <person name="Whitney A.M."/>
            <person name="Humrighouse B.W."/>
            <person name="Bell M."/>
            <person name="Holmes B."/>
            <person name="Steigerwalt A.B."/>
            <person name="Villarma A."/>
            <person name="Sheth M."/>
            <person name="Batra D."/>
            <person name="Pryor J."/>
            <person name="Bernardet J.-F."/>
            <person name="Hugo C."/>
            <person name="Kampfer P."/>
            <person name="Newman J.D."/>
            <person name="McQuiston J.R."/>
        </authorList>
    </citation>
    <scope>NUCLEOTIDE SEQUENCE [LARGE SCALE GENOMIC DNA]</scope>
    <source>
        <strain evidence="13">H4753</strain>
    </source>
</reference>
<dbReference type="GO" id="GO:0005737">
    <property type="term" value="C:cytoplasm"/>
    <property type="evidence" value="ECO:0007669"/>
    <property type="project" value="UniProtKB-UniRule"/>
</dbReference>
<accession>A0A3G8WMQ9</accession>
<comment type="similarity">
    <text evidence="4">Belongs to the HMBS family.</text>
</comment>
<name>A0A3G8WMQ9_9FLAO</name>
<organism evidence="12 13">
    <name type="scientific">Chryseobacterium taklimakanense</name>
    <dbReference type="NCBI Taxonomy" id="536441"/>
    <lineage>
        <taxon>Bacteria</taxon>
        <taxon>Pseudomonadati</taxon>
        <taxon>Bacteroidota</taxon>
        <taxon>Flavobacteriia</taxon>
        <taxon>Flavobacteriales</taxon>
        <taxon>Weeksellaceae</taxon>
        <taxon>Chryseobacterium group</taxon>
        <taxon>Chryseobacterium</taxon>
    </lineage>
</organism>
<dbReference type="SUPFAM" id="SSF54782">
    <property type="entry name" value="Porphobilinogen deaminase (hydroxymethylbilane synthase), C-terminal domain"/>
    <property type="match status" value="1"/>
</dbReference>
<dbReference type="PRINTS" id="PR00151">
    <property type="entry name" value="PORPHBDMNASE"/>
</dbReference>